<reference evidence="6" key="1">
    <citation type="journal article" date="2021" name="PeerJ">
        <title>Extensive microbial diversity within the chicken gut microbiome revealed by metagenomics and culture.</title>
        <authorList>
            <person name="Gilroy R."/>
            <person name="Ravi A."/>
            <person name="Getino M."/>
            <person name="Pursley I."/>
            <person name="Horton D.L."/>
            <person name="Alikhan N.F."/>
            <person name="Baker D."/>
            <person name="Gharbi K."/>
            <person name="Hall N."/>
            <person name="Watson M."/>
            <person name="Adriaenssens E.M."/>
            <person name="Foster-Nyarko E."/>
            <person name="Jarju S."/>
            <person name="Secka A."/>
            <person name="Antonio M."/>
            <person name="Oren A."/>
            <person name="Chaudhuri R.R."/>
            <person name="La Ragione R."/>
            <person name="Hildebrand F."/>
            <person name="Pallen M.J."/>
        </authorList>
    </citation>
    <scope>NUCLEOTIDE SEQUENCE</scope>
    <source>
        <strain evidence="6">ChiGjej1B1-14440</strain>
    </source>
</reference>
<dbReference type="CDD" id="cd00002">
    <property type="entry name" value="YbaK_deacylase"/>
    <property type="match status" value="1"/>
</dbReference>
<dbReference type="GO" id="GO:0002161">
    <property type="term" value="F:aminoacyl-tRNA deacylase activity"/>
    <property type="evidence" value="ECO:0007669"/>
    <property type="project" value="InterPro"/>
</dbReference>
<gene>
    <name evidence="6" type="primary">ybaK</name>
    <name evidence="6" type="ORF">H9980_09860</name>
</gene>
<evidence type="ECO:0000256" key="4">
    <source>
        <dbReference type="PIRNR" id="PIRNR006181"/>
    </source>
</evidence>
<dbReference type="InterPro" id="IPR007214">
    <property type="entry name" value="YbaK/aa-tRNA-synth-assoc-dom"/>
</dbReference>
<dbReference type="SUPFAM" id="SSF55826">
    <property type="entry name" value="YbaK/ProRS associated domain"/>
    <property type="match status" value="1"/>
</dbReference>
<keyword evidence="2 4" id="KW-0648">Protein biosynthesis</keyword>
<dbReference type="NCBIfam" id="TIGR00011">
    <property type="entry name" value="YbaK_EbsC"/>
    <property type="match status" value="1"/>
</dbReference>
<reference evidence="6" key="2">
    <citation type="submission" date="2021-04" db="EMBL/GenBank/DDBJ databases">
        <authorList>
            <person name="Gilroy R."/>
        </authorList>
    </citation>
    <scope>NUCLEOTIDE SEQUENCE</scope>
    <source>
        <strain evidence="6">ChiGjej1B1-14440</strain>
    </source>
</reference>
<dbReference type="GO" id="GO:0006412">
    <property type="term" value="P:translation"/>
    <property type="evidence" value="ECO:0007669"/>
    <property type="project" value="UniProtKB-KW"/>
</dbReference>
<evidence type="ECO:0000259" key="5">
    <source>
        <dbReference type="Pfam" id="PF04073"/>
    </source>
</evidence>
<proteinExistence type="inferred from homology"/>
<sequence length="159" mass="18043">MAKKVKTNALRMLDRAKINYEIKEYQYDEDHLSGEHIIDQVDMEAKDIFKTLVLKGNNGYLVCCIPVLEQIDLKKLAKLSNNKSVEMIHMKDLLGVTGYIRGGCSPVGMKKKFPTFFDLSINQCQNVALSAGKRGYQMIVNAKELLNYLEAQVGDVIRR</sequence>
<accession>A0A9D2BN67</accession>
<organism evidence="6 7">
    <name type="scientific">Candidatus Erysipelatoclostridium merdavium</name>
    <dbReference type="NCBI Taxonomy" id="2838566"/>
    <lineage>
        <taxon>Bacteria</taxon>
        <taxon>Bacillati</taxon>
        <taxon>Bacillota</taxon>
        <taxon>Erysipelotrichia</taxon>
        <taxon>Erysipelotrichales</taxon>
        <taxon>Erysipelotrichales incertae sedis</taxon>
    </lineage>
</organism>
<dbReference type="Proteomes" id="UP000886724">
    <property type="component" value="Unassembled WGS sequence"/>
</dbReference>
<keyword evidence="3 4" id="KW-0456">Lyase</keyword>
<evidence type="ECO:0000256" key="1">
    <source>
        <dbReference type="ARBA" id="ARBA00009798"/>
    </source>
</evidence>
<feature type="domain" description="YbaK/aminoacyl-tRNA synthetase-associated" evidence="5">
    <location>
        <begin position="40"/>
        <end position="146"/>
    </location>
</feature>
<protein>
    <recommendedName>
        <fullName evidence="4">Cys-tRNA(Pro)/Cys-tRNA(Cys) deacylase</fullName>
        <ecNumber evidence="4">4.2.-.-</ecNumber>
    </recommendedName>
</protein>
<evidence type="ECO:0000313" key="6">
    <source>
        <dbReference type="EMBL" id="HIX82256.1"/>
    </source>
</evidence>
<evidence type="ECO:0000256" key="2">
    <source>
        <dbReference type="ARBA" id="ARBA00022917"/>
    </source>
</evidence>
<dbReference type="InterPro" id="IPR036754">
    <property type="entry name" value="YbaK/aa-tRNA-synt-asso_dom_sf"/>
</dbReference>
<dbReference type="PANTHER" id="PTHR30411:SF0">
    <property type="entry name" value="CYS-TRNA(PRO)_CYS-TRNA(CYS) DEACYLASE YBAK"/>
    <property type="match status" value="1"/>
</dbReference>
<comment type="caution">
    <text evidence="6">The sequence shown here is derived from an EMBL/GenBank/DDBJ whole genome shotgun (WGS) entry which is preliminary data.</text>
</comment>
<dbReference type="InterPro" id="IPR004369">
    <property type="entry name" value="Prolyl-tRNA_editing_YbaK/EbsC"/>
</dbReference>
<dbReference type="EC" id="4.2.-.-" evidence="4"/>
<dbReference type="Pfam" id="PF04073">
    <property type="entry name" value="tRNA_edit"/>
    <property type="match status" value="1"/>
</dbReference>
<dbReference type="AlphaFoldDB" id="A0A9D2BN67"/>
<name>A0A9D2BN67_9FIRM</name>
<dbReference type="PIRSF" id="PIRSF006181">
    <property type="entry name" value="EbsC_YbaK"/>
    <property type="match status" value="1"/>
</dbReference>
<comment type="similarity">
    <text evidence="1 4">Belongs to the prolyl-tRNA editing family. YbaK/EbsC subfamily.</text>
</comment>
<dbReference type="GO" id="GO:0016829">
    <property type="term" value="F:lyase activity"/>
    <property type="evidence" value="ECO:0007669"/>
    <property type="project" value="UniProtKB-KW"/>
</dbReference>
<evidence type="ECO:0000313" key="7">
    <source>
        <dbReference type="Proteomes" id="UP000886724"/>
    </source>
</evidence>
<evidence type="ECO:0000256" key="3">
    <source>
        <dbReference type="ARBA" id="ARBA00023239"/>
    </source>
</evidence>
<dbReference type="Gene3D" id="3.90.960.10">
    <property type="entry name" value="YbaK/aminoacyl-tRNA synthetase-associated domain"/>
    <property type="match status" value="1"/>
</dbReference>
<dbReference type="EMBL" id="DXET01000222">
    <property type="protein sequence ID" value="HIX82256.1"/>
    <property type="molecule type" value="Genomic_DNA"/>
</dbReference>
<dbReference type="PANTHER" id="PTHR30411">
    <property type="entry name" value="CYTOPLASMIC PROTEIN"/>
    <property type="match status" value="1"/>
</dbReference>